<feature type="repeat" description="ANK" evidence="4">
    <location>
        <begin position="1031"/>
        <end position="1063"/>
    </location>
</feature>
<feature type="region of interest" description="Disordered" evidence="7">
    <location>
        <begin position="1224"/>
        <end position="1247"/>
    </location>
</feature>
<dbReference type="SUPFAM" id="SSF48403">
    <property type="entry name" value="Ankyrin repeat"/>
    <property type="match status" value="1"/>
</dbReference>
<feature type="compositionally biased region" description="Polar residues" evidence="7">
    <location>
        <begin position="1114"/>
        <end position="1129"/>
    </location>
</feature>
<dbReference type="InterPro" id="IPR053137">
    <property type="entry name" value="NLR-like"/>
</dbReference>
<dbReference type="InterPro" id="IPR001752">
    <property type="entry name" value="Kinesin_motor_dom"/>
</dbReference>
<feature type="compositionally biased region" description="Polar residues" evidence="7">
    <location>
        <begin position="1224"/>
        <end position="1235"/>
    </location>
</feature>
<dbReference type="PROSITE" id="PS00411">
    <property type="entry name" value="KINESIN_MOTOR_1"/>
    <property type="match status" value="1"/>
</dbReference>
<name>A0A9W6ERJ0_ASPTU</name>
<dbReference type="PRINTS" id="PR00380">
    <property type="entry name" value="KINESINHEAVY"/>
</dbReference>
<evidence type="ECO:0000313" key="10">
    <source>
        <dbReference type="Proteomes" id="UP001144157"/>
    </source>
</evidence>
<dbReference type="InterPro" id="IPR000845">
    <property type="entry name" value="Nucleoside_phosphorylase_d"/>
</dbReference>
<comment type="similarity">
    <text evidence="5">Belongs to the TRAFAC class myosin-kinesin ATPase superfamily. Kinesin family.</text>
</comment>
<evidence type="ECO:0000256" key="7">
    <source>
        <dbReference type="SAM" id="MobiDB-lite"/>
    </source>
</evidence>
<dbReference type="Proteomes" id="UP001144157">
    <property type="component" value="Unassembled WGS sequence"/>
</dbReference>
<dbReference type="Gene3D" id="1.25.40.20">
    <property type="entry name" value="Ankyrin repeat-containing domain"/>
    <property type="match status" value="3"/>
</dbReference>
<feature type="repeat" description="ANK" evidence="4">
    <location>
        <begin position="998"/>
        <end position="1030"/>
    </location>
</feature>
<dbReference type="GO" id="GO:0008017">
    <property type="term" value="F:microtubule binding"/>
    <property type="evidence" value="ECO:0007669"/>
    <property type="project" value="InterPro"/>
</dbReference>
<feature type="repeat" description="ANK" evidence="4">
    <location>
        <begin position="905"/>
        <end position="937"/>
    </location>
</feature>
<dbReference type="Pfam" id="PF01048">
    <property type="entry name" value="PNP_UDP_1"/>
    <property type="match status" value="1"/>
</dbReference>
<dbReference type="PROSITE" id="PS50297">
    <property type="entry name" value="ANK_REP_REGION"/>
    <property type="match status" value="4"/>
</dbReference>
<dbReference type="Pfam" id="PF00225">
    <property type="entry name" value="Kinesin"/>
    <property type="match status" value="2"/>
</dbReference>
<evidence type="ECO:0000313" key="9">
    <source>
        <dbReference type="EMBL" id="GLA89489.1"/>
    </source>
</evidence>
<evidence type="ECO:0000256" key="3">
    <source>
        <dbReference type="ARBA" id="ARBA00022840"/>
    </source>
</evidence>
<dbReference type="InterPro" id="IPR035994">
    <property type="entry name" value="Nucleoside_phosphorylase_sf"/>
</dbReference>
<dbReference type="PROSITE" id="PS50067">
    <property type="entry name" value="KINESIN_MOTOR_2"/>
    <property type="match status" value="1"/>
</dbReference>
<dbReference type="Gene3D" id="3.40.850.10">
    <property type="entry name" value="Kinesin motor domain"/>
    <property type="match status" value="1"/>
</dbReference>
<keyword evidence="1" id="KW-0677">Repeat</keyword>
<dbReference type="GO" id="GO:0005524">
    <property type="term" value="F:ATP binding"/>
    <property type="evidence" value="ECO:0007669"/>
    <property type="project" value="UniProtKB-UniRule"/>
</dbReference>
<evidence type="ECO:0000256" key="1">
    <source>
        <dbReference type="ARBA" id="ARBA00022737"/>
    </source>
</evidence>
<sequence>MPSRQNGFSGDNKLATNKALTSSVDDNPRATKLEHNSYTVGWVCALPKEQTAATAMLDEIHPHLPKPPSDPNTYTLGCIGRHNIVIACLPKGQYGTNSASAVATRMVGTFPSIKVGLLVGIGGGIPPKVRLGDVVVGTPVGQCSGVVQWDLGKAEAEGGFKRTGVLNNPPTALLTALTKLETMHEMSGPKIYQYLDDMGQKWPRLMPKYTRCDSLVDPLSGSDNCARESQHGEGHVHYGLIASGNQVIKDAHFRDNLNKSLGGNVLCVEMEAAGLMNNFPCVVIRGICDYADSDKTKSWQEYAAAVSAAYAKELLEYVQPSDVDGERPVKDMLGDVLECVSRTETNVETMKSNFDRKGELDILEWLTPIDYGPQHSDILRRRQSGTAQWFLDSAIYQAWISSNKQRLFCPGIPGAGKTILTAAVIDDIAARFLHDKSIGIAYVYCDFRRKNEQSAEGLITSLLKQLSQCRPFLPEIVRSLYDRHRHRRTRPEFDEIATTLRSVGAMYSRVFIIIDALDECQTSNDCRTRFIKEILNFQATCGANTFATSRFIPQITERFNDCMTLEIRAHDQDVREYLRSRILQCESRLLASHSEEIQTEITKAVDGMFLLAQLHFDAVKSKKTTKRVKEALKGLAKGSEAYNDAYEDAMQRIEGQDMDSRKLAHDALSWINGATRPLNTLELQHALAVEAESEFDKDNIPFLDDIISVCAGLVTVDEESDVIRLVHYTAQEFFQRTWTRWFSNAHHGIATACVTYLSFNPFKAGPCSTDMDFEARLDTYPLFSYAARNWGHHVRTQQTGISLIVTLLEDTPRLKACVQGLFARKEFPTHWNYSQQVPKLFTGLHLASYFGLDNVVLYMIQQGKQCEAIDSFGRLPLTWAAFNGYVGVAQHLLERSTKSDSEDNDGRTSLAWAACNGHERVVKLLVERGLDLGWRDAFGPASNGFVGVVKLLVEIGSDLDSRDADDRTPLSWAAYKGHITIVQLLLEGGVDPDSKDVDGRTPISWAAYNGCEAVVQILLVHSVDPDSKDEIGRTPLSWAAENGHERVVKLLMEKGVEVTSIDQTGRTPFDWASYYGHKTVVSLLLSEIFHRHPLALCTTVGAAVKQGDSENNEPRNSGSCALTPSTTWSGGHEVRGQDQQKQQLGEPSLKSVGITPANGDSQKRPLSPEFASPQTVPSLHSKWYCRLCPERNRLDLRMPSIKVFTRWRPPLPSEAAAPEITRTQASNPGQNTTIALTPPPSQKLSRPWKSDSAFTQIFNADDSNRTVFEHVVAPTLPRVLGGQNCNFFAYGHSGSGKSHTIIGYDFERPDEFGLCLSAAKALYEHLYQLNENTKENETLLLGLRMYELRKNIAFDLLNDRCKCHIREGADGKTHVRGETETLVDGKVRVRPIVTKPCFTFEEFHAQLLAGIQSRATGTSTIHDQSSRTHAVFEVEIVTRELLDARDAVVERQSELVPVGKRATDIYIEENMKAIIQTSDGKYVPNPDYQLNQKAIDEAEAKKAEYESRVQKAEEYVLEVKKTCPHACLGGKMVFVDLAGSEYCHDKGSVSTMRTKQTPQEQQESRQINTDLLALKEVIRAMARKQARIPFRSSPLTMVLREHFVTGGDDGVSAMILTTSPSSEQYNATIDTLKYGNLIGMAGVR</sequence>
<comment type="caution">
    <text evidence="9">The sequence shown here is derived from an EMBL/GenBank/DDBJ whole genome shotgun (WGS) entry which is preliminary data.</text>
</comment>
<dbReference type="GO" id="GO:0003777">
    <property type="term" value="F:microtubule motor activity"/>
    <property type="evidence" value="ECO:0007669"/>
    <property type="project" value="InterPro"/>
</dbReference>
<evidence type="ECO:0000256" key="5">
    <source>
        <dbReference type="PROSITE-ProRule" id="PRU00283"/>
    </source>
</evidence>
<proteinExistence type="inferred from homology"/>
<dbReference type="InterPro" id="IPR056884">
    <property type="entry name" value="NPHP3-like_N"/>
</dbReference>
<dbReference type="PANTHER" id="PTHR46082:SF11">
    <property type="entry name" value="AAA+ ATPASE DOMAIN-CONTAINING PROTEIN-RELATED"/>
    <property type="match status" value="1"/>
</dbReference>
<dbReference type="SMART" id="SM00129">
    <property type="entry name" value="KISc"/>
    <property type="match status" value="1"/>
</dbReference>
<dbReference type="InterPro" id="IPR027417">
    <property type="entry name" value="P-loop_NTPase"/>
</dbReference>
<dbReference type="InterPro" id="IPR036770">
    <property type="entry name" value="Ankyrin_rpt-contain_sf"/>
</dbReference>
<accession>A0A9W6ERJ0</accession>
<reference evidence="9" key="1">
    <citation type="submission" date="2022-07" db="EMBL/GenBank/DDBJ databases">
        <title>Taxonomy of Aspergillus series Nigri: significant species reduction supported by multi-species coalescent approaches.</title>
        <authorList>
            <person name="Bian C."/>
            <person name="Kusuya Y."/>
            <person name="Sklenar F."/>
            <person name="D'hooge E."/>
            <person name="Yaguchi T."/>
            <person name="Takahashi H."/>
            <person name="Hubka V."/>
        </authorList>
    </citation>
    <scope>NUCLEOTIDE SEQUENCE</scope>
    <source>
        <strain evidence="9">IFM 56815</strain>
    </source>
</reference>
<dbReference type="InterPro" id="IPR054471">
    <property type="entry name" value="GPIID_WHD"/>
</dbReference>
<dbReference type="InterPro" id="IPR019821">
    <property type="entry name" value="Kinesin_motor_CS"/>
</dbReference>
<dbReference type="Gene3D" id="3.40.50.300">
    <property type="entry name" value="P-loop containing nucleotide triphosphate hydrolases"/>
    <property type="match status" value="1"/>
</dbReference>
<feature type="domain" description="Kinesin motor" evidence="8">
    <location>
        <begin position="1200"/>
        <end position="1641"/>
    </location>
</feature>
<evidence type="ECO:0000256" key="6">
    <source>
        <dbReference type="SAM" id="Coils"/>
    </source>
</evidence>
<feature type="binding site" evidence="5">
    <location>
        <begin position="1291"/>
        <end position="1298"/>
    </location>
    <ligand>
        <name>ATP</name>
        <dbReference type="ChEBI" id="CHEBI:30616"/>
    </ligand>
</feature>
<protein>
    <recommendedName>
        <fullName evidence="8">Kinesin motor domain-containing protein</fullName>
    </recommendedName>
</protein>
<dbReference type="SMART" id="SM00248">
    <property type="entry name" value="ANK"/>
    <property type="match status" value="7"/>
</dbReference>
<evidence type="ECO:0000256" key="4">
    <source>
        <dbReference type="PROSITE-ProRule" id="PRU00023"/>
    </source>
</evidence>
<dbReference type="EMBL" id="BRPE01000017">
    <property type="protein sequence ID" value="GLA89489.1"/>
    <property type="molecule type" value="Genomic_DNA"/>
</dbReference>
<dbReference type="GO" id="GO:0007018">
    <property type="term" value="P:microtubule-based movement"/>
    <property type="evidence" value="ECO:0007669"/>
    <property type="project" value="InterPro"/>
</dbReference>
<keyword evidence="2 5" id="KW-0547">Nucleotide-binding</keyword>
<keyword evidence="4" id="KW-0040">ANK repeat</keyword>
<feature type="region of interest" description="Disordered" evidence="7">
    <location>
        <begin position="1107"/>
        <end position="1175"/>
    </location>
</feature>
<organism evidence="9 10">
    <name type="scientific">Aspergillus tubingensis</name>
    <dbReference type="NCBI Taxonomy" id="5068"/>
    <lineage>
        <taxon>Eukaryota</taxon>
        <taxon>Fungi</taxon>
        <taxon>Dikarya</taxon>
        <taxon>Ascomycota</taxon>
        <taxon>Pezizomycotina</taxon>
        <taxon>Eurotiomycetes</taxon>
        <taxon>Eurotiomycetidae</taxon>
        <taxon>Eurotiales</taxon>
        <taxon>Aspergillaceae</taxon>
        <taxon>Aspergillus</taxon>
        <taxon>Aspergillus subgen. Circumdati</taxon>
    </lineage>
</organism>
<feature type="repeat" description="ANK" evidence="4">
    <location>
        <begin position="965"/>
        <end position="997"/>
    </location>
</feature>
<dbReference type="PROSITE" id="PS50088">
    <property type="entry name" value="ANK_REPEAT"/>
    <property type="match status" value="4"/>
</dbReference>
<feature type="compositionally biased region" description="Polar residues" evidence="7">
    <location>
        <begin position="1"/>
        <end position="25"/>
    </location>
</feature>
<dbReference type="InterPro" id="IPR036961">
    <property type="entry name" value="Kinesin_motor_dom_sf"/>
</dbReference>
<feature type="region of interest" description="Disordered" evidence="7">
    <location>
        <begin position="1"/>
        <end position="30"/>
    </location>
</feature>
<dbReference type="SUPFAM" id="SSF52540">
    <property type="entry name" value="P-loop containing nucleoside triphosphate hydrolases"/>
    <property type="match status" value="2"/>
</dbReference>
<dbReference type="Pfam" id="PF22939">
    <property type="entry name" value="WHD_GPIID"/>
    <property type="match status" value="1"/>
</dbReference>
<dbReference type="Gene3D" id="3.40.50.1580">
    <property type="entry name" value="Nucleoside phosphorylase domain"/>
    <property type="match status" value="1"/>
</dbReference>
<dbReference type="GO" id="GO:0009116">
    <property type="term" value="P:nucleoside metabolic process"/>
    <property type="evidence" value="ECO:0007669"/>
    <property type="project" value="InterPro"/>
</dbReference>
<keyword evidence="6" id="KW-0175">Coiled coil</keyword>
<evidence type="ECO:0000256" key="2">
    <source>
        <dbReference type="ARBA" id="ARBA00022741"/>
    </source>
</evidence>
<gene>
    <name evidence="9" type="ORF">AtubIFM56815_003969</name>
</gene>
<keyword evidence="3 5" id="KW-0067">ATP-binding</keyword>
<keyword evidence="5" id="KW-0505">Motor protein</keyword>
<dbReference type="PANTHER" id="PTHR46082">
    <property type="entry name" value="ATP/GTP-BINDING PROTEIN-RELATED"/>
    <property type="match status" value="1"/>
</dbReference>
<dbReference type="InterPro" id="IPR002110">
    <property type="entry name" value="Ankyrin_rpt"/>
</dbReference>
<dbReference type="SUPFAM" id="SSF53167">
    <property type="entry name" value="Purine and uridine phosphorylases"/>
    <property type="match status" value="1"/>
</dbReference>
<evidence type="ECO:0000259" key="8">
    <source>
        <dbReference type="PROSITE" id="PS50067"/>
    </source>
</evidence>
<dbReference type="Pfam" id="PF24883">
    <property type="entry name" value="NPHP3_N"/>
    <property type="match status" value="1"/>
</dbReference>
<dbReference type="Pfam" id="PF13637">
    <property type="entry name" value="Ank_4"/>
    <property type="match status" value="1"/>
</dbReference>
<dbReference type="Pfam" id="PF12796">
    <property type="entry name" value="Ank_2"/>
    <property type="match status" value="2"/>
</dbReference>
<feature type="coiled-coil region" evidence="6">
    <location>
        <begin position="1488"/>
        <end position="1522"/>
    </location>
</feature>